<accession>A0AAD7TVF9</accession>
<feature type="compositionally biased region" description="Low complexity" evidence="5">
    <location>
        <begin position="826"/>
        <end position="837"/>
    </location>
</feature>
<evidence type="ECO:0000256" key="1">
    <source>
        <dbReference type="ARBA" id="ARBA00004141"/>
    </source>
</evidence>
<dbReference type="Pfam" id="PF03619">
    <property type="entry name" value="Solute_trans_a"/>
    <property type="match status" value="1"/>
</dbReference>
<dbReference type="AlphaFoldDB" id="A0AAD7TVF9"/>
<feature type="compositionally biased region" description="Polar residues" evidence="5">
    <location>
        <begin position="507"/>
        <end position="521"/>
    </location>
</feature>
<organism evidence="7 8">
    <name type="scientific">Trametes cubensis</name>
    <dbReference type="NCBI Taxonomy" id="1111947"/>
    <lineage>
        <taxon>Eukaryota</taxon>
        <taxon>Fungi</taxon>
        <taxon>Dikarya</taxon>
        <taxon>Basidiomycota</taxon>
        <taxon>Agaricomycotina</taxon>
        <taxon>Agaricomycetes</taxon>
        <taxon>Polyporales</taxon>
        <taxon>Polyporaceae</taxon>
        <taxon>Trametes</taxon>
    </lineage>
</organism>
<comment type="caution">
    <text evidence="7">The sequence shown here is derived from an EMBL/GenBank/DDBJ whole genome shotgun (WGS) entry which is preliminary data.</text>
</comment>
<dbReference type="EMBL" id="JAPEVG010000110">
    <property type="protein sequence ID" value="KAJ8482614.1"/>
    <property type="molecule type" value="Genomic_DNA"/>
</dbReference>
<feature type="transmembrane region" description="Helical" evidence="6">
    <location>
        <begin position="254"/>
        <end position="282"/>
    </location>
</feature>
<dbReference type="GO" id="GO:0016020">
    <property type="term" value="C:membrane"/>
    <property type="evidence" value="ECO:0007669"/>
    <property type="project" value="UniProtKB-SubCell"/>
</dbReference>
<feature type="region of interest" description="Disordered" evidence="5">
    <location>
        <begin position="704"/>
        <end position="877"/>
    </location>
</feature>
<evidence type="ECO:0008006" key="9">
    <source>
        <dbReference type="Google" id="ProtNLM"/>
    </source>
</evidence>
<protein>
    <recommendedName>
        <fullName evidence="9">DUF300-domain-containing protein</fullName>
    </recommendedName>
</protein>
<evidence type="ECO:0000256" key="2">
    <source>
        <dbReference type="ARBA" id="ARBA00022692"/>
    </source>
</evidence>
<feature type="region of interest" description="Disordered" evidence="5">
    <location>
        <begin position="507"/>
        <end position="610"/>
    </location>
</feature>
<dbReference type="PANTHER" id="PTHR23423">
    <property type="entry name" value="ORGANIC SOLUTE TRANSPORTER-RELATED"/>
    <property type="match status" value="1"/>
</dbReference>
<proteinExistence type="predicted"/>
<feature type="transmembrane region" description="Helical" evidence="6">
    <location>
        <begin position="71"/>
        <end position="90"/>
    </location>
</feature>
<evidence type="ECO:0000256" key="4">
    <source>
        <dbReference type="ARBA" id="ARBA00023136"/>
    </source>
</evidence>
<comment type="subcellular location">
    <subcellularLocation>
        <location evidence="1">Membrane</location>
        <topology evidence="1">Multi-pass membrane protein</topology>
    </subcellularLocation>
</comment>
<keyword evidence="8" id="KW-1185">Reference proteome</keyword>
<feature type="region of interest" description="Disordered" evidence="5">
    <location>
        <begin position="663"/>
        <end position="682"/>
    </location>
</feature>
<evidence type="ECO:0000313" key="7">
    <source>
        <dbReference type="EMBL" id="KAJ8482614.1"/>
    </source>
</evidence>
<keyword evidence="3 6" id="KW-1133">Transmembrane helix</keyword>
<feature type="region of interest" description="Disordered" evidence="5">
    <location>
        <begin position="626"/>
        <end position="645"/>
    </location>
</feature>
<keyword evidence="2 6" id="KW-0812">Transmembrane</keyword>
<evidence type="ECO:0000256" key="6">
    <source>
        <dbReference type="SAM" id="Phobius"/>
    </source>
</evidence>
<feature type="compositionally biased region" description="Polar residues" evidence="5">
    <location>
        <begin position="856"/>
        <end position="877"/>
    </location>
</feature>
<dbReference type="SMART" id="SM01417">
    <property type="entry name" value="Solute_trans_a"/>
    <property type="match status" value="1"/>
</dbReference>
<dbReference type="InterPro" id="IPR005178">
    <property type="entry name" value="Ostalpha/TMEM184C"/>
</dbReference>
<sequence>MASWSSKVCTCVPFACARFANAMLCTQAHHIGWIVSSAFTAVAMGVSFWLIGKHLRSYTNKYEQRYIVRILFMVPLYALISLASYFWWVSIRTSHIRNHSTPLLLIRDCYESTVLTAFFYLLLLYISPDPNVQKEVFRKNGLSREHDKRLRKRGEQPQKWMLPLGFVRWKPEDGLYFLQLMKWGVLQYCVVRPTTTLAAVVLDYAGLYCEDSWSPGWGHIYITLVVSVSVSIAMYCLIQLYMAVKVELAPQKPLLKLIAIKAVVFLTFWQATFLSVLTLFGIVKDTPYMTADNINIGIGAIAETFEMACFALLHIKAFSYKPYYDPEIHTARWPSLVHAMSFKETIRELWAGMVYMAHRSRGVETDPQARREAALEDVFGRSRIAIRREASMPASNGAKPSEKDLSVAVEVEKEVHVNNERQWLGVGDDSIYGLGYQSKPRRERSDGLEEQIEKELTKRGYGLRSKRASGAEYAPVVDADVLAPSHGSRQTSWWRRIYNRLSQSGLDTDVEQATPSGNYGNPSRRSSTRRRSKDIPTRAGATRLMQDVQEDVYDEPPPPSAIRTYRESKNKKGGVKRKPPPTLDPPLLSASFADVPSPLSSPDAGERPLVPIPQEHLSVHSPLARRLDPNNVLSPPPLPSPATQSIQTDSFLDRAFAASIEPASSAEALSSGPSSQSHHTHVKLGPHAHIVTKMKALPETPHVFNAARTGPSDLQPTPAPISPKDDTQSRPITPVAPLRAAVHGSPTAAVPSMWATDEPHGRTRTSHRRDSAQFFPEHTPSPPSTSQPRLQRASVAYSRGAPRRNSATPQYTPPNRFVPTRDRIVLPAPLASAPARPTGQTFASPRYSPPGLPATSAPQSRTAWTTPYPASSTVPPR</sequence>
<reference evidence="7" key="1">
    <citation type="submission" date="2022-11" db="EMBL/GenBank/DDBJ databases">
        <title>Genome Sequence of Cubamyces cubensis.</title>
        <authorList>
            <person name="Buettner E."/>
        </authorList>
    </citation>
    <scope>NUCLEOTIDE SEQUENCE</scope>
    <source>
        <strain evidence="7">MPL-01</strain>
    </source>
</reference>
<feature type="transmembrane region" description="Helical" evidence="6">
    <location>
        <begin position="32"/>
        <end position="51"/>
    </location>
</feature>
<keyword evidence="4 6" id="KW-0472">Membrane</keyword>
<gene>
    <name evidence="7" type="ORF">ONZ51_g5230</name>
</gene>
<name>A0AAD7TVF9_9APHY</name>
<feature type="transmembrane region" description="Helical" evidence="6">
    <location>
        <begin position="219"/>
        <end position="242"/>
    </location>
</feature>
<evidence type="ECO:0000313" key="8">
    <source>
        <dbReference type="Proteomes" id="UP001215151"/>
    </source>
</evidence>
<evidence type="ECO:0000256" key="3">
    <source>
        <dbReference type="ARBA" id="ARBA00022989"/>
    </source>
</evidence>
<dbReference type="Proteomes" id="UP001215151">
    <property type="component" value="Unassembled WGS sequence"/>
</dbReference>
<evidence type="ECO:0000256" key="5">
    <source>
        <dbReference type="SAM" id="MobiDB-lite"/>
    </source>
</evidence>
<feature type="compositionally biased region" description="Low complexity" evidence="5">
    <location>
        <begin position="663"/>
        <end position="677"/>
    </location>
</feature>
<feature type="transmembrane region" description="Helical" evidence="6">
    <location>
        <begin position="294"/>
        <end position="313"/>
    </location>
</feature>